<dbReference type="Proteomes" id="UP000272010">
    <property type="component" value="Chromosome"/>
</dbReference>
<dbReference type="SUPFAM" id="SSF52283">
    <property type="entry name" value="Formate/glycerate dehydrogenase catalytic domain-like"/>
    <property type="match status" value="1"/>
</dbReference>
<organism evidence="5 6">
    <name type="scientific">Paracoccus yeei</name>
    <dbReference type="NCBI Taxonomy" id="147645"/>
    <lineage>
        <taxon>Bacteria</taxon>
        <taxon>Pseudomonadati</taxon>
        <taxon>Pseudomonadota</taxon>
        <taxon>Alphaproteobacteria</taxon>
        <taxon>Rhodobacterales</taxon>
        <taxon>Paracoccaceae</taxon>
        <taxon>Paracoccus</taxon>
    </lineage>
</organism>
<evidence type="ECO:0000259" key="3">
    <source>
        <dbReference type="Pfam" id="PF00389"/>
    </source>
</evidence>
<dbReference type="GO" id="GO:0004617">
    <property type="term" value="F:phosphoglycerate dehydrogenase activity"/>
    <property type="evidence" value="ECO:0007669"/>
    <property type="project" value="UniProtKB-EC"/>
</dbReference>
<dbReference type="GO" id="GO:0016618">
    <property type="term" value="F:hydroxypyruvate reductase [NAD(P)H] activity"/>
    <property type="evidence" value="ECO:0007669"/>
    <property type="project" value="TreeGrafter"/>
</dbReference>
<dbReference type="InterPro" id="IPR050223">
    <property type="entry name" value="D-isomer_2-hydroxyacid_DH"/>
</dbReference>
<dbReference type="SUPFAM" id="SSF51735">
    <property type="entry name" value="NAD(P)-binding Rossmann-fold domains"/>
    <property type="match status" value="1"/>
</dbReference>
<dbReference type="InterPro" id="IPR036291">
    <property type="entry name" value="NAD(P)-bd_dom_sf"/>
</dbReference>
<dbReference type="InterPro" id="IPR006139">
    <property type="entry name" value="D-isomer_2_OHA_DH_cat_dom"/>
</dbReference>
<dbReference type="Pfam" id="PF02826">
    <property type="entry name" value="2-Hacid_dh_C"/>
    <property type="match status" value="1"/>
</dbReference>
<dbReference type="GO" id="GO:0030267">
    <property type="term" value="F:glyoxylate reductase (NADPH) activity"/>
    <property type="evidence" value="ECO:0007669"/>
    <property type="project" value="TreeGrafter"/>
</dbReference>
<evidence type="ECO:0000256" key="2">
    <source>
        <dbReference type="RuleBase" id="RU003719"/>
    </source>
</evidence>
<gene>
    <name evidence="5" type="ORF">PY32053_01043</name>
</gene>
<evidence type="ECO:0000313" key="6">
    <source>
        <dbReference type="Proteomes" id="UP000272010"/>
    </source>
</evidence>
<feature type="domain" description="D-isomer specific 2-hydroxyacid dehydrogenase catalytic" evidence="3">
    <location>
        <begin position="5"/>
        <end position="309"/>
    </location>
</feature>
<dbReference type="Gene3D" id="3.40.50.720">
    <property type="entry name" value="NAD(P)-binding Rossmann-like Domain"/>
    <property type="match status" value="2"/>
</dbReference>
<protein>
    <submittedName>
        <fullName evidence="5">3-phosphoglycerate dehydrogenase</fullName>
        <ecNumber evidence="5">1.1.1.95</ecNumber>
    </submittedName>
</protein>
<proteinExistence type="inferred from homology"/>
<dbReference type="EC" id="1.1.1.95" evidence="5"/>
<dbReference type="InterPro" id="IPR006140">
    <property type="entry name" value="D-isomer_DH_NAD-bd"/>
</dbReference>
<evidence type="ECO:0000313" key="5">
    <source>
        <dbReference type="EMBL" id="AYF00701.1"/>
    </source>
</evidence>
<comment type="similarity">
    <text evidence="2">Belongs to the D-isomer specific 2-hydroxyacid dehydrogenase family.</text>
</comment>
<dbReference type="AlphaFoldDB" id="A0A386UJJ4"/>
<accession>A0A386UJJ4</accession>
<dbReference type="EMBL" id="CP031078">
    <property type="protein sequence ID" value="AYF00701.1"/>
    <property type="molecule type" value="Genomic_DNA"/>
</dbReference>
<dbReference type="Pfam" id="PF00389">
    <property type="entry name" value="2-Hacid_dh"/>
    <property type="match status" value="1"/>
</dbReference>
<name>A0A386UJJ4_9RHOB</name>
<dbReference type="GO" id="GO:0005829">
    <property type="term" value="C:cytosol"/>
    <property type="evidence" value="ECO:0007669"/>
    <property type="project" value="TreeGrafter"/>
</dbReference>
<evidence type="ECO:0000256" key="1">
    <source>
        <dbReference type="ARBA" id="ARBA00023002"/>
    </source>
</evidence>
<dbReference type="PANTHER" id="PTHR10996:SF283">
    <property type="entry name" value="GLYOXYLATE_HYDROXYPYRUVATE REDUCTASE B"/>
    <property type="match status" value="1"/>
</dbReference>
<keyword evidence="1 2" id="KW-0560">Oxidoreductase</keyword>
<reference evidence="6" key="1">
    <citation type="submission" date="2018-07" db="EMBL/GenBank/DDBJ databases">
        <title>Genome Structure of the Opportunistic Pathogen Paracoccus yeei (Alphaproteobacteria) and Identification of Putative Virulence Factors.</title>
        <authorList>
            <person name="Lasek R."/>
            <person name="Szuplewska M."/>
            <person name="Mitura M."/>
            <person name="Decewicz P."/>
            <person name="Chmielowska C."/>
            <person name="Pawlot A."/>
            <person name="Sentkowska D."/>
            <person name="Czarnecki J."/>
            <person name="Bartosik D."/>
        </authorList>
    </citation>
    <scope>NUCLEOTIDE SEQUENCE [LARGE SCALE GENOMIC DNA]</scope>
    <source>
        <strain evidence="6">CCUG 32053</strain>
    </source>
</reference>
<dbReference type="PANTHER" id="PTHR10996">
    <property type="entry name" value="2-HYDROXYACID DEHYDROGENASE-RELATED"/>
    <property type="match status" value="1"/>
</dbReference>
<sequence length="317" mass="32595">MMRCLIVQPIHETGLALLRRNGVEPVPCPAPDMATVARHIPGCQAVITRDAGLSAPAFAAADRLRVVVVHGTGHDPVDKAAAAARGVVIANTPGANAQSVAELALGLALAVARRIPAADRAQRAGAAGFRESARFTELAGKTALIVGWGAIGRSFGRMLDRALGMTVLVHSPRAADTAPYRRVAGLAEGLAQADLVSLHTPLRAETRGMMGPAQFAALKPGAILLNLARAGLVDEPALCQALASGRLAGAGLDVWSGDAPQGPLAAFPNVVFTPHLGGTTEDALIRVAEAAARHVIDALSGRLPETAINPEVWSQTA</sequence>
<feature type="domain" description="D-isomer specific 2-hydroxyacid dehydrogenase NAD-binding" evidence="4">
    <location>
        <begin position="105"/>
        <end position="277"/>
    </location>
</feature>
<dbReference type="GO" id="GO:0051287">
    <property type="term" value="F:NAD binding"/>
    <property type="evidence" value="ECO:0007669"/>
    <property type="project" value="InterPro"/>
</dbReference>
<evidence type="ECO:0000259" key="4">
    <source>
        <dbReference type="Pfam" id="PF02826"/>
    </source>
</evidence>